<feature type="region of interest" description="Disordered" evidence="1">
    <location>
        <begin position="236"/>
        <end position="433"/>
    </location>
</feature>
<feature type="compositionally biased region" description="Low complexity" evidence="1">
    <location>
        <begin position="329"/>
        <end position="368"/>
    </location>
</feature>
<dbReference type="Proteomes" id="UP000799291">
    <property type="component" value="Unassembled WGS sequence"/>
</dbReference>
<feature type="region of interest" description="Disordered" evidence="1">
    <location>
        <begin position="1"/>
        <end position="25"/>
    </location>
</feature>
<keyword evidence="3" id="KW-1185">Reference proteome</keyword>
<sequence>MPRSLSSTFAASAPSPGPMNAPKQTEDSPAYILNLFSESVYDATTALASFVDDLLAFDTSTARKAFEAFYLHANELQGEASRIQSVNTQERKERETRISAVLGKVWFAALWLGIGRLYPGTAFHERFQLDSARLSPTDQHKIKSVLNLLNAFENDGFWFQFRASGVFLPPIPDVDLVEKLTAVALEVPKIDERVTLLRTWLAHHCALAHTASHTSGVPVSSLCIDGFLGSRWLRAKRSSNMPPKTSASKTVGKRARSPSPPPPRTSKRKSRLISASSPSSQPTPSAPTRGKLPRAATPGPSSGKPRKSAAAAKTTPQRAVSKATPAPTSHQSSISRLSSIEDLASSSTAGATASTRTSLSANSPAPKAGKAKGKSRISQNNTDVENPLEEPGEQPPSTQVQETPQQPPATPSVERPQPSIEASTSIVSDEQADQNWASGCEKLRELEEKCDKAERNLVSCEGVRNDCVQEAREKLNEHNSSKDSDGPTAFAFLEPALNEALEKTEANIKELETYHDRISVPPGSVLSLLFEGARKMVAVVYEQINSQKKKKESLEGLIAKGKKADMELGIAQSNKRVTIRLYTEERNRMADRLALYRRQFDLALVGRVKREIVDDPLVVEDE</sequence>
<name>A0A6G1IKM0_9PLEO</name>
<protein>
    <submittedName>
        <fullName evidence="2">Uncharacterized protein</fullName>
    </submittedName>
</protein>
<accession>A0A6G1IKM0</accession>
<feature type="compositionally biased region" description="Polar residues" evidence="1">
    <location>
        <begin position="1"/>
        <end position="10"/>
    </location>
</feature>
<feature type="compositionally biased region" description="Polar residues" evidence="1">
    <location>
        <begin position="420"/>
        <end position="433"/>
    </location>
</feature>
<gene>
    <name evidence="2" type="ORF">K458DRAFT_422856</name>
</gene>
<feature type="compositionally biased region" description="Polar residues" evidence="1">
    <location>
        <begin position="395"/>
        <end position="404"/>
    </location>
</feature>
<dbReference type="AlphaFoldDB" id="A0A6G1IKM0"/>
<feature type="compositionally biased region" description="Polar residues" evidence="1">
    <location>
        <begin position="238"/>
        <end position="249"/>
    </location>
</feature>
<reference evidence="2" key="1">
    <citation type="journal article" date="2020" name="Stud. Mycol.">
        <title>101 Dothideomycetes genomes: a test case for predicting lifestyles and emergence of pathogens.</title>
        <authorList>
            <person name="Haridas S."/>
            <person name="Albert R."/>
            <person name="Binder M."/>
            <person name="Bloem J."/>
            <person name="Labutti K."/>
            <person name="Salamov A."/>
            <person name="Andreopoulos B."/>
            <person name="Baker S."/>
            <person name="Barry K."/>
            <person name="Bills G."/>
            <person name="Bluhm B."/>
            <person name="Cannon C."/>
            <person name="Castanera R."/>
            <person name="Culley D."/>
            <person name="Daum C."/>
            <person name="Ezra D."/>
            <person name="Gonzalez J."/>
            <person name="Henrissat B."/>
            <person name="Kuo A."/>
            <person name="Liang C."/>
            <person name="Lipzen A."/>
            <person name="Lutzoni F."/>
            <person name="Magnuson J."/>
            <person name="Mondo S."/>
            <person name="Nolan M."/>
            <person name="Ohm R."/>
            <person name="Pangilinan J."/>
            <person name="Park H.-J."/>
            <person name="Ramirez L."/>
            <person name="Alfaro M."/>
            <person name="Sun H."/>
            <person name="Tritt A."/>
            <person name="Yoshinaga Y."/>
            <person name="Zwiers L.-H."/>
            <person name="Turgeon B."/>
            <person name="Goodwin S."/>
            <person name="Spatafora J."/>
            <person name="Crous P."/>
            <person name="Grigoriev I."/>
        </authorList>
    </citation>
    <scope>NUCLEOTIDE SEQUENCE</scope>
    <source>
        <strain evidence="2">CBS 122367</strain>
    </source>
</reference>
<evidence type="ECO:0000256" key="1">
    <source>
        <dbReference type="SAM" id="MobiDB-lite"/>
    </source>
</evidence>
<proteinExistence type="predicted"/>
<dbReference type="EMBL" id="MU005609">
    <property type="protein sequence ID" value="KAF2678787.1"/>
    <property type="molecule type" value="Genomic_DNA"/>
</dbReference>
<feature type="compositionally biased region" description="Low complexity" evidence="1">
    <location>
        <begin position="274"/>
        <end position="288"/>
    </location>
</feature>
<organism evidence="2 3">
    <name type="scientific">Lentithecium fluviatile CBS 122367</name>
    <dbReference type="NCBI Taxonomy" id="1168545"/>
    <lineage>
        <taxon>Eukaryota</taxon>
        <taxon>Fungi</taxon>
        <taxon>Dikarya</taxon>
        <taxon>Ascomycota</taxon>
        <taxon>Pezizomycotina</taxon>
        <taxon>Dothideomycetes</taxon>
        <taxon>Pleosporomycetidae</taxon>
        <taxon>Pleosporales</taxon>
        <taxon>Massarineae</taxon>
        <taxon>Lentitheciaceae</taxon>
        <taxon>Lentithecium</taxon>
    </lineage>
</organism>
<evidence type="ECO:0000313" key="2">
    <source>
        <dbReference type="EMBL" id="KAF2678787.1"/>
    </source>
</evidence>
<evidence type="ECO:0000313" key="3">
    <source>
        <dbReference type="Proteomes" id="UP000799291"/>
    </source>
</evidence>